<protein>
    <submittedName>
        <fullName evidence="1">Uncharacterized protein</fullName>
    </submittedName>
</protein>
<dbReference type="AlphaFoldDB" id="A0A8X6YQ04"/>
<dbReference type="EMBL" id="BMAV01021014">
    <property type="protein sequence ID" value="GFY74880.1"/>
    <property type="molecule type" value="Genomic_DNA"/>
</dbReference>
<name>A0A8X6YQ04_9ARAC</name>
<organism evidence="1 2">
    <name type="scientific">Trichonephila inaurata madagascariensis</name>
    <dbReference type="NCBI Taxonomy" id="2747483"/>
    <lineage>
        <taxon>Eukaryota</taxon>
        <taxon>Metazoa</taxon>
        <taxon>Ecdysozoa</taxon>
        <taxon>Arthropoda</taxon>
        <taxon>Chelicerata</taxon>
        <taxon>Arachnida</taxon>
        <taxon>Araneae</taxon>
        <taxon>Araneomorphae</taxon>
        <taxon>Entelegynae</taxon>
        <taxon>Araneoidea</taxon>
        <taxon>Nephilidae</taxon>
        <taxon>Trichonephila</taxon>
        <taxon>Trichonephila inaurata</taxon>
    </lineage>
</organism>
<sequence>MSSIAHCWRQLFGVRRSKGLTKRANMRWAGYKQHIMREEAIHSTQTPQQHPNSEMAENMLSHALCLHASSDAKVVGGYRAKRSGRSSRSPSLEHVGENWFVRDFNKRNIQIHLCLLTLSMPIIVSNTWGAYVASCVSERWKAFDAHKSRVNWVRLWDK</sequence>
<keyword evidence="2" id="KW-1185">Reference proteome</keyword>
<dbReference type="OrthoDB" id="10342531at2759"/>
<reference evidence="1" key="1">
    <citation type="submission" date="2020-08" db="EMBL/GenBank/DDBJ databases">
        <title>Multicomponent nature underlies the extraordinary mechanical properties of spider dragline silk.</title>
        <authorList>
            <person name="Kono N."/>
            <person name="Nakamura H."/>
            <person name="Mori M."/>
            <person name="Yoshida Y."/>
            <person name="Ohtoshi R."/>
            <person name="Malay A.D."/>
            <person name="Moran D.A.P."/>
            <person name="Tomita M."/>
            <person name="Numata K."/>
            <person name="Arakawa K."/>
        </authorList>
    </citation>
    <scope>NUCLEOTIDE SEQUENCE</scope>
</reference>
<gene>
    <name evidence="1" type="ORF">TNIN_362681</name>
</gene>
<comment type="caution">
    <text evidence="1">The sequence shown here is derived from an EMBL/GenBank/DDBJ whole genome shotgun (WGS) entry which is preliminary data.</text>
</comment>
<evidence type="ECO:0000313" key="1">
    <source>
        <dbReference type="EMBL" id="GFY74880.1"/>
    </source>
</evidence>
<dbReference type="Proteomes" id="UP000886998">
    <property type="component" value="Unassembled WGS sequence"/>
</dbReference>
<evidence type="ECO:0000313" key="2">
    <source>
        <dbReference type="Proteomes" id="UP000886998"/>
    </source>
</evidence>
<proteinExistence type="predicted"/>
<accession>A0A8X6YQ04</accession>